<comment type="catalytic activity">
    <reaction evidence="5">
        <text>siroheme + 2 H(+) = 12,18-didecarboxysiroheme + 2 CO2</text>
        <dbReference type="Rhea" id="RHEA:19093"/>
        <dbReference type="ChEBI" id="CHEBI:15378"/>
        <dbReference type="ChEBI" id="CHEBI:16526"/>
        <dbReference type="ChEBI" id="CHEBI:60052"/>
        <dbReference type="ChEBI" id="CHEBI:140497"/>
        <dbReference type="EC" id="4.1.1.111"/>
    </reaction>
</comment>
<dbReference type="EMBL" id="JANHAX010000006">
    <property type="protein sequence ID" value="MDQ2091773.1"/>
    <property type="molecule type" value="Genomic_DNA"/>
</dbReference>
<feature type="domain" description="Siroheme decarboxylase NirL-like HTH" evidence="7">
    <location>
        <begin position="172"/>
        <end position="217"/>
    </location>
</feature>
<protein>
    <recommendedName>
        <fullName evidence="4">siroheme decarboxylase</fullName>
        <ecNumber evidence="4">4.1.1.111</ecNumber>
    </recommendedName>
</protein>
<evidence type="ECO:0000256" key="4">
    <source>
        <dbReference type="ARBA" id="ARBA00023471"/>
    </source>
</evidence>
<sequence>MLDRLHTIDQSLLDDFQRDFPLVPRPFAEMARRIGIGEDEVIDRLKALQSGGAVTRVGATVRPNTAGASTLAALAVPEDKIDDVAALVGQEDGVNHSYLREHDWNLWFVATAPDAVALNRSLARIKTRSGLPLLDLRLKRPFNIDLGFSLRGRTARPCSTTDADLSVLRESDRPILHGLSRGLALVPRPFAALASQLGLGESALIARIRALCDARLITRIGVIVRHRAVGWSSNAMVVWNLPESLIEAAGKKLARVPGVTLCYQRDTVPGVWPYGLFSMIHARSRPDALTVLARAAALPELAGADHRVLFSTRCFKQTGAQLEDRSEGRV</sequence>
<feature type="domain" description="Siroheme decarboxylase NirL-like HTH" evidence="7">
    <location>
        <begin position="9"/>
        <end position="52"/>
    </location>
</feature>
<keyword evidence="1" id="KW-0456">Lyase</keyword>
<evidence type="ECO:0000256" key="1">
    <source>
        <dbReference type="ARBA" id="ARBA00023239"/>
    </source>
</evidence>
<evidence type="ECO:0000259" key="7">
    <source>
        <dbReference type="Pfam" id="PF22451"/>
    </source>
</evidence>
<dbReference type="Proteomes" id="UP001226762">
    <property type="component" value="Unassembled WGS sequence"/>
</dbReference>
<dbReference type="Pfam" id="PF17805">
    <property type="entry name" value="AsnC_trans_reg2"/>
    <property type="match status" value="2"/>
</dbReference>
<comment type="caution">
    <text evidence="8">The sequence shown here is derived from an EMBL/GenBank/DDBJ whole genome shotgun (WGS) entry which is preliminary data.</text>
</comment>
<name>A0AAE4B574_9RHOB</name>
<dbReference type="PANTHER" id="PTHR43413:SF1">
    <property type="entry name" value="SIROHEME DECARBOXYLASE NIRL SUBUNIT"/>
    <property type="match status" value="1"/>
</dbReference>
<dbReference type="EC" id="4.1.1.111" evidence="4"/>
<evidence type="ECO:0000256" key="5">
    <source>
        <dbReference type="ARBA" id="ARBA00048470"/>
    </source>
</evidence>
<feature type="domain" description="Siroheme decarboxylase AsnC-like ligand binding" evidence="6">
    <location>
        <begin position="68"/>
        <end position="133"/>
    </location>
</feature>
<dbReference type="GO" id="GO:0016829">
    <property type="term" value="F:lyase activity"/>
    <property type="evidence" value="ECO:0007669"/>
    <property type="project" value="UniProtKB-KW"/>
</dbReference>
<dbReference type="InterPro" id="IPR036388">
    <property type="entry name" value="WH-like_DNA-bd_sf"/>
</dbReference>
<evidence type="ECO:0000256" key="3">
    <source>
        <dbReference type="ARBA" id="ARBA00023457"/>
    </source>
</evidence>
<dbReference type="Gene3D" id="1.10.10.10">
    <property type="entry name" value="Winged helix-like DNA-binding domain superfamily/Winged helix DNA-binding domain"/>
    <property type="match status" value="1"/>
</dbReference>
<reference evidence="8" key="1">
    <citation type="submission" date="2022-07" db="EMBL/GenBank/DDBJ databases">
        <authorList>
            <person name="Otstavnykh N."/>
            <person name="Isaeva M."/>
            <person name="Bystritskaya E."/>
        </authorList>
    </citation>
    <scope>NUCLEOTIDE SEQUENCE</scope>
    <source>
        <strain evidence="8">KCTC 52189</strain>
    </source>
</reference>
<evidence type="ECO:0000313" key="9">
    <source>
        <dbReference type="Proteomes" id="UP001226762"/>
    </source>
</evidence>
<dbReference type="InterPro" id="IPR040523">
    <property type="entry name" value="AsnC_trans_reg2"/>
</dbReference>
<dbReference type="RefSeq" id="WP_306737072.1">
    <property type="nucleotide sequence ID" value="NZ_JANHAX010000006.1"/>
</dbReference>
<comment type="similarity">
    <text evidence="3">Belongs to the Ahb/Nir family.</text>
</comment>
<dbReference type="PANTHER" id="PTHR43413">
    <property type="entry name" value="TRANSCRIPTIONAL REGULATOR, ASNC FAMILY"/>
    <property type="match status" value="1"/>
</dbReference>
<dbReference type="InterPro" id="IPR050684">
    <property type="entry name" value="HTH-Siroheme_Decarb"/>
</dbReference>
<dbReference type="Gene3D" id="3.30.70.3460">
    <property type="match status" value="2"/>
</dbReference>
<dbReference type="AlphaFoldDB" id="A0AAE4B574"/>
<proteinExistence type="inferred from homology"/>
<evidence type="ECO:0000256" key="2">
    <source>
        <dbReference type="ARBA" id="ARBA00023444"/>
    </source>
</evidence>
<dbReference type="InterPro" id="IPR053953">
    <property type="entry name" value="NirdL-like_HTH"/>
</dbReference>
<keyword evidence="9" id="KW-1185">Reference proteome</keyword>
<dbReference type="Pfam" id="PF22451">
    <property type="entry name" value="NirdL-like_HTH"/>
    <property type="match status" value="2"/>
</dbReference>
<reference evidence="8" key="2">
    <citation type="submission" date="2023-02" db="EMBL/GenBank/DDBJ databases">
        <title>'Rhodoalgimonas zhirmunskyi' gen. nov., isolated from a red alga.</title>
        <authorList>
            <person name="Nedashkovskaya O.I."/>
            <person name="Otstavnykh N.Y."/>
            <person name="Bystritskaya E.P."/>
            <person name="Balabanova L.A."/>
            <person name="Isaeva M.P."/>
        </authorList>
    </citation>
    <scope>NUCLEOTIDE SEQUENCE</scope>
    <source>
        <strain evidence="8">KCTC 52189</strain>
    </source>
</reference>
<feature type="domain" description="Siroheme decarboxylase AsnC-like ligand binding" evidence="6">
    <location>
        <begin position="229"/>
        <end position="316"/>
    </location>
</feature>
<comment type="pathway">
    <text evidence="2">Porphyrin-containing compound metabolism.</text>
</comment>
<gene>
    <name evidence="8" type="ORF">NO357_17870</name>
</gene>
<organism evidence="8 9">
    <name type="scientific">Marimonas arenosa</name>
    <dbReference type="NCBI Taxonomy" id="1795305"/>
    <lineage>
        <taxon>Bacteria</taxon>
        <taxon>Pseudomonadati</taxon>
        <taxon>Pseudomonadota</taxon>
        <taxon>Alphaproteobacteria</taxon>
        <taxon>Rhodobacterales</taxon>
        <taxon>Paracoccaceae</taxon>
        <taxon>Marimonas</taxon>
    </lineage>
</organism>
<accession>A0AAE4B574</accession>
<evidence type="ECO:0000313" key="8">
    <source>
        <dbReference type="EMBL" id="MDQ2091773.1"/>
    </source>
</evidence>
<evidence type="ECO:0000259" key="6">
    <source>
        <dbReference type="Pfam" id="PF17805"/>
    </source>
</evidence>